<sequence>MLSHYCYHSRRNSRYRCFVLVFFLLTLLPAVSVALNYYATCSAASFSLMRASQRTDDLNWTLPIQNQSEK</sequence>
<organism evidence="1">
    <name type="scientific">Anopheles darlingi</name>
    <name type="common">Mosquito</name>
    <dbReference type="NCBI Taxonomy" id="43151"/>
    <lineage>
        <taxon>Eukaryota</taxon>
        <taxon>Metazoa</taxon>
        <taxon>Ecdysozoa</taxon>
        <taxon>Arthropoda</taxon>
        <taxon>Hexapoda</taxon>
        <taxon>Insecta</taxon>
        <taxon>Pterygota</taxon>
        <taxon>Neoptera</taxon>
        <taxon>Endopterygota</taxon>
        <taxon>Diptera</taxon>
        <taxon>Nematocera</taxon>
        <taxon>Culicoidea</taxon>
        <taxon>Culicidae</taxon>
        <taxon>Anophelinae</taxon>
        <taxon>Anopheles</taxon>
    </lineage>
</organism>
<dbReference type="EMBL" id="GGFL01009583">
    <property type="protein sequence ID" value="MBW73761.1"/>
    <property type="molecule type" value="Transcribed_RNA"/>
</dbReference>
<accession>A0A2M4D8D9</accession>
<protein>
    <submittedName>
        <fullName evidence="1">Putative secreted protein</fullName>
    </submittedName>
</protein>
<dbReference type="AlphaFoldDB" id="A0A2M4D8D9"/>
<reference evidence="1" key="1">
    <citation type="submission" date="2018-01" db="EMBL/GenBank/DDBJ databases">
        <title>An insight into the sialome of Amazonian anophelines.</title>
        <authorList>
            <person name="Ribeiro J.M."/>
            <person name="Scarpassa V."/>
            <person name="Calvo E."/>
        </authorList>
    </citation>
    <scope>NUCLEOTIDE SEQUENCE</scope>
</reference>
<name>A0A2M4D8D9_ANODA</name>
<proteinExistence type="predicted"/>
<evidence type="ECO:0000313" key="1">
    <source>
        <dbReference type="EMBL" id="MBW73761.1"/>
    </source>
</evidence>